<keyword evidence="3" id="KW-0067">ATP-binding</keyword>
<dbReference type="InterPro" id="IPR027417">
    <property type="entry name" value="P-loop_NTPase"/>
</dbReference>
<evidence type="ECO:0000256" key="3">
    <source>
        <dbReference type="ARBA" id="ARBA00022840"/>
    </source>
</evidence>
<evidence type="ECO:0000259" key="4">
    <source>
        <dbReference type="PROSITE" id="PS50893"/>
    </source>
</evidence>
<evidence type="ECO:0000256" key="2">
    <source>
        <dbReference type="ARBA" id="ARBA00022741"/>
    </source>
</evidence>
<evidence type="ECO:0000256" key="1">
    <source>
        <dbReference type="ARBA" id="ARBA00022448"/>
    </source>
</evidence>
<dbReference type="SUPFAM" id="SSF52540">
    <property type="entry name" value="P-loop containing nucleoside triphosphate hydrolases"/>
    <property type="match status" value="1"/>
</dbReference>
<evidence type="ECO:0000313" key="5">
    <source>
        <dbReference type="EMBL" id="CAB4672021.1"/>
    </source>
</evidence>
<keyword evidence="1" id="KW-0813">Transport</keyword>
<name>A0A6J6MCV8_9ZZZZ</name>
<dbReference type="InterPro" id="IPR051120">
    <property type="entry name" value="ABC_AA/LPS_Transport"/>
</dbReference>
<dbReference type="InterPro" id="IPR003439">
    <property type="entry name" value="ABC_transporter-like_ATP-bd"/>
</dbReference>
<dbReference type="InterPro" id="IPR003593">
    <property type="entry name" value="AAA+_ATPase"/>
</dbReference>
<dbReference type="EMBL" id="CAEZWM010000246">
    <property type="protein sequence ID" value="CAB4672021.1"/>
    <property type="molecule type" value="Genomic_DNA"/>
</dbReference>
<reference evidence="5" key="1">
    <citation type="submission" date="2020-05" db="EMBL/GenBank/DDBJ databases">
        <authorList>
            <person name="Chiriac C."/>
            <person name="Salcher M."/>
            <person name="Ghai R."/>
            <person name="Kavagutti S V."/>
        </authorList>
    </citation>
    <scope>NUCLEOTIDE SEQUENCE</scope>
</reference>
<protein>
    <submittedName>
        <fullName evidence="5">Unannotated protein</fullName>
    </submittedName>
</protein>
<dbReference type="PANTHER" id="PTHR45772">
    <property type="entry name" value="CONSERVED COMPONENT OF ABC TRANSPORTER FOR NATURAL AMINO ACIDS-RELATED"/>
    <property type="match status" value="1"/>
</dbReference>
<dbReference type="Gene3D" id="3.40.50.300">
    <property type="entry name" value="P-loop containing nucleotide triphosphate hydrolases"/>
    <property type="match status" value="1"/>
</dbReference>
<sequence length="326" mass="34663">MEKGEIRFEGPTAELLERPDILRSVYLEGAASRGAALAASRSHDSDVAKVAERPTRLEVQNISKRFGGIHALRDVSFTAGAGEILGFIGPNGAGKTTLFDAISGFIRVESGRVILAGEEGPIELTSQRAEQRARHGIGRSFQDGRLFPGLTVSETIAVALERHVAVRDPIAAALHLPAVSDSESQVRLRVDELIDLMGLGAFRDKFCRELSTGSRRIVDMACLLAHHPTALLLDEPSSGIAQREAEALGPLLMKIRDTLGATILLIEHDLPLLTSVADRLVALHLGEVVTVGLPADVVSHPVVVESYLGTSEAAIARSGSGNTPTS</sequence>
<gene>
    <name evidence="5" type="ORF">UFOPK2242_01508</name>
</gene>
<dbReference type="Pfam" id="PF00005">
    <property type="entry name" value="ABC_tran"/>
    <property type="match status" value="1"/>
</dbReference>
<accession>A0A6J6MCV8</accession>
<dbReference type="SMART" id="SM00382">
    <property type="entry name" value="AAA"/>
    <property type="match status" value="1"/>
</dbReference>
<dbReference type="AlphaFoldDB" id="A0A6J6MCV8"/>
<keyword evidence="2" id="KW-0547">Nucleotide-binding</keyword>
<dbReference type="PROSITE" id="PS50893">
    <property type="entry name" value="ABC_TRANSPORTER_2"/>
    <property type="match status" value="1"/>
</dbReference>
<dbReference type="GO" id="GO:0016887">
    <property type="term" value="F:ATP hydrolysis activity"/>
    <property type="evidence" value="ECO:0007669"/>
    <property type="project" value="InterPro"/>
</dbReference>
<organism evidence="5">
    <name type="scientific">freshwater metagenome</name>
    <dbReference type="NCBI Taxonomy" id="449393"/>
    <lineage>
        <taxon>unclassified sequences</taxon>
        <taxon>metagenomes</taxon>
        <taxon>ecological metagenomes</taxon>
    </lineage>
</organism>
<proteinExistence type="predicted"/>
<dbReference type="GO" id="GO:0005524">
    <property type="term" value="F:ATP binding"/>
    <property type="evidence" value="ECO:0007669"/>
    <property type="project" value="UniProtKB-KW"/>
</dbReference>
<feature type="domain" description="ABC transporter" evidence="4">
    <location>
        <begin position="57"/>
        <end position="310"/>
    </location>
</feature>
<dbReference type="GO" id="GO:0005886">
    <property type="term" value="C:plasma membrane"/>
    <property type="evidence" value="ECO:0007669"/>
    <property type="project" value="TreeGrafter"/>
</dbReference>